<sequence length="318" mass="36889">MYSLRMLVFFYNSADSKIPLTRNFFMGKTIISLALATAFAIPSFAQDIISMKNGTREEANILEIDETTVRYKKFNNPEGPTYTAKKESISEITYKNGTKENLDNKPQELSPEKNPNSVWWTKAKETKLGFWMDPLGFAQWGPMIGVSIRVGSNFDVKAHVRYYNHDFPFNHETFDDYDHEYYYDGYSHYERGYFDQGFGIGLEFSKLFATTHGNWHAGFLTEIATIQADHSYGFEYRDRYEKNNDSYRYNDYYTTDGGVTIDLSITQYIFALTGGYTLRFSNRFFIDFSLHSGILLQILDETNPYFYADASLKLGIEL</sequence>
<evidence type="ECO:0000313" key="3">
    <source>
        <dbReference type="Proteomes" id="UP000000517"/>
    </source>
</evidence>
<accession>D9S6X6</accession>
<name>D9S6X6_FIBSS</name>
<proteinExistence type="predicted"/>
<dbReference type="HOGENOM" id="CLU_873599_0_0_0"/>
<dbReference type="EMBL" id="CP002158">
    <property type="protein sequence ID" value="ADL25737.1"/>
    <property type="molecule type" value="Genomic_DNA"/>
</dbReference>
<feature type="compositionally biased region" description="Basic and acidic residues" evidence="1">
    <location>
        <begin position="97"/>
        <end position="106"/>
    </location>
</feature>
<evidence type="ECO:0000313" key="2">
    <source>
        <dbReference type="EMBL" id="ADL25737.1"/>
    </source>
</evidence>
<dbReference type="KEGG" id="fsc:FSU_2856"/>
<gene>
    <name evidence="2" type="ordered locus">FSU_2856</name>
</gene>
<dbReference type="eggNOG" id="ENOG5033BBD">
    <property type="taxonomic scope" value="Bacteria"/>
</dbReference>
<dbReference type="Proteomes" id="UP000000517">
    <property type="component" value="Chromosome"/>
</dbReference>
<reference evidence="3" key="1">
    <citation type="submission" date="2010-08" db="EMBL/GenBank/DDBJ databases">
        <title>Complete sequence of Fibrobacter succinogenes subsp. succinogenes S85.</title>
        <authorList>
            <person name="Durkin A.S."/>
            <person name="Nelson K.E."/>
            <person name="Morrison M."/>
            <person name="Forsberg C.W."/>
            <person name="Wilson D.B."/>
            <person name="Russell J.B."/>
            <person name="Cann I.K.O."/>
            <person name="Mackie R.I."/>
            <person name="White B.A."/>
        </authorList>
    </citation>
    <scope>NUCLEOTIDE SEQUENCE [LARGE SCALE GENOMIC DNA]</scope>
    <source>
        <strain evidence="3">ATCC 19169 / S85</strain>
    </source>
</reference>
<protein>
    <submittedName>
        <fullName evidence="2">Uncharacterized protein</fullName>
    </submittedName>
</protein>
<dbReference type="AlphaFoldDB" id="D9S6X6"/>
<feature type="region of interest" description="Disordered" evidence="1">
    <location>
        <begin position="95"/>
        <end position="115"/>
    </location>
</feature>
<evidence type="ECO:0000256" key="1">
    <source>
        <dbReference type="SAM" id="MobiDB-lite"/>
    </source>
</evidence>
<organism evidence="2 3">
    <name type="scientific">Fibrobacter succinogenes (strain ATCC 19169 / S85)</name>
    <dbReference type="NCBI Taxonomy" id="59374"/>
    <lineage>
        <taxon>Bacteria</taxon>
        <taxon>Pseudomonadati</taxon>
        <taxon>Fibrobacterota</taxon>
        <taxon>Fibrobacteria</taxon>
        <taxon>Fibrobacterales</taxon>
        <taxon>Fibrobacteraceae</taxon>
        <taxon>Fibrobacter</taxon>
    </lineage>
</organism>